<gene>
    <name evidence="1" type="ORF">ODALV1_LOCUS15587</name>
</gene>
<evidence type="ECO:0000313" key="1">
    <source>
        <dbReference type="EMBL" id="CAL8112311.1"/>
    </source>
</evidence>
<name>A0ABP1QZN6_9HEXA</name>
<reference evidence="1 2" key="1">
    <citation type="submission" date="2024-08" db="EMBL/GenBank/DDBJ databases">
        <authorList>
            <person name="Cucini C."/>
            <person name="Frati F."/>
        </authorList>
    </citation>
    <scope>NUCLEOTIDE SEQUENCE [LARGE SCALE GENOMIC DNA]</scope>
</reference>
<keyword evidence="2" id="KW-1185">Reference proteome</keyword>
<evidence type="ECO:0000313" key="2">
    <source>
        <dbReference type="Proteomes" id="UP001642540"/>
    </source>
</evidence>
<organism evidence="1 2">
    <name type="scientific">Orchesella dallaii</name>
    <dbReference type="NCBI Taxonomy" id="48710"/>
    <lineage>
        <taxon>Eukaryota</taxon>
        <taxon>Metazoa</taxon>
        <taxon>Ecdysozoa</taxon>
        <taxon>Arthropoda</taxon>
        <taxon>Hexapoda</taxon>
        <taxon>Collembola</taxon>
        <taxon>Entomobryomorpha</taxon>
        <taxon>Entomobryoidea</taxon>
        <taxon>Orchesellidae</taxon>
        <taxon>Orchesellinae</taxon>
        <taxon>Orchesella</taxon>
    </lineage>
</organism>
<sequence>MCEKPQMDRNNEEVCAWAVILETSENGPIQKGVDIATSLRKVQTSKQIIALVKGDELCSEQLRNELLAEGRFNQVALISQEISDSFDAILDQVYQNIDNLMEKDNWLESVQENRGSNAKQFMLKDITLVCRNKGEYNKKCQRTD</sequence>
<dbReference type="EMBL" id="CAXLJM020000048">
    <property type="protein sequence ID" value="CAL8112311.1"/>
    <property type="molecule type" value="Genomic_DNA"/>
</dbReference>
<comment type="caution">
    <text evidence="1">The sequence shown here is derived from an EMBL/GenBank/DDBJ whole genome shotgun (WGS) entry which is preliminary data.</text>
</comment>
<dbReference type="Proteomes" id="UP001642540">
    <property type="component" value="Unassembled WGS sequence"/>
</dbReference>
<proteinExistence type="predicted"/>
<accession>A0ABP1QZN6</accession>
<protein>
    <submittedName>
        <fullName evidence="1">Uncharacterized protein</fullName>
    </submittedName>
</protein>